<reference evidence="3 4" key="1">
    <citation type="submission" date="2016-09" db="EMBL/GenBank/DDBJ databases">
        <title>Extensive genetic diversity and differential bi-allelic expression allows diatom success in the polar Southern Ocean.</title>
        <authorList>
            <consortium name="DOE Joint Genome Institute"/>
            <person name="Mock T."/>
            <person name="Otillar R.P."/>
            <person name="Strauss J."/>
            <person name="Dupont C."/>
            <person name="Frickenhaus S."/>
            <person name="Maumus F."/>
            <person name="Mcmullan M."/>
            <person name="Sanges R."/>
            <person name="Schmutz J."/>
            <person name="Toseland A."/>
            <person name="Valas R."/>
            <person name="Veluchamy A."/>
            <person name="Ward B.J."/>
            <person name="Allen A."/>
            <person name="Barry K."/>
            <person name="Falciatore A."/>
            <person name="Ferrante M."/>
            <person name="Fortunato A.E."/>
            <person name="Gloeckner G."/>
            <person name="Gruber A."/>
            <person name="Hipkin R."/>
            <person name="Janech M."/>
            <person name="Kroth P."/>
            <person name="Leese F."/>
            <person name="Lindquist E."/>
            <person name="Lyon B.R."/>
            <person name="Martin J."/>
            <person name="Mayer C."/>
            <person name="Parker M."/>
            <person name="Quesneville H."/>
            <person name="Raymond J."/>
            <person name="Uhlig C."/>
            <person name="Valentin K.U."/>
            <person name="Worden A.Z."/>
            <person name="Armbrust E.V."/>
            <person name="Bowler C."/>
            <person name="Green B."/>
            <person name="Moulton V."/>
            <person name="Van Oosterhout C."/>
            <person name="Grigoriev I."/>
        </authorList>
    </citation>
    <scope>NUCLEOTIDE SEQUENCE [LARGE SCALE GENOMIC DNA]</scope>
    <source>
        <strain evidence="3 4">CCMP1102</strain>
    </source>
</reference>
<keyword evidence="2" id="KW-0812">Transmembrane</keyword>
<sequence>MITTAATTTSPSLDEYKLFHGMLCKPKTAKRCIESFSKGVALFADQKEYDDDDDDDDINHLNHLSNFDFNNNTAELGSGLPFNIWTYYLLVLLSLTGLCSILRITQCLKAVEYNLNFDDNNQQAALRFVFRKGDDKHIESTEIKNEKNKLRIPQNAIDYVINRSISLGPLIETTTTEKKSSPFSSSSLSEQHKRKQSTNDNDNGNGKDNEDEQTSIQLIRCFEYDFGWGALSVMMLHFKCQPNGRMHLVEVFKTDTLLGYTLERIPLKLLYYVKAILQNQKQKQKQQ</sequence>
<gene>
    <name evidence="3" type="ORF">FRACYDRAFT_240812</name>
</gene>
<accession>A0A1E7F7Z4</accession>
<dbReference type="EMBL" id="KV784360">
    <property type="protein sequence ID" value="OEU14277.1"/>
    <property type="molecule type" value="Genomic_DNA"/>
</dbReference>
<dbReference type="AlphaFoldDB" id="A0A1E7F7Z4"/>
<keyword evidence="2" id="KW-0472">Membrane</keyword>
<organism evidence="3 4">
    <name type="scientific">Fragilariopsis cylindrus CCMP1102</name>
    <dbReference type="NCBI Taxonomy" id="635003"/>
    <lineage>
        <taxon>Eukaryota</taxon>
        <taxon>Sar</taxon>
        <taxon>Stramenopiles</taxon>
        <taxon>Ochrophyta</taxon>
        <taxon>Bacillariophyta</taxon>
        <taxon>Bacillariophyceae</taxon>
        <taxon>Bacillariophycidae</taxon>
        <taxon>Bacillariales</taxon>
        <taxon>Bacillariaceae</taxon>
        <taxon>Fragilariopsis</taxon>
    </lineage>
</organism>
<keyword evidence="2" id="KW-1133">Transmembrane helix</keyword>
<feature type="region of interest" description="Disordered" evidence="1">
    <location>
        <begin position="176"/>
        <end position="211"/>
    </location>
</feature>
<name>A0A1E7F7Z4_9STRA</name>
<evidence type="ECO:0000256" key="2">
    <source>
        <dbReference type="SAM" id="Phobius"/>
    </source>
</evidence>
<evidence type="ECO:0000256" key="1">
    <source>
        <dbReference type="SAM" id="MobiDB-lite"/>
    </source>
</evidence>
<dbReference type="Proteomes" id="UP000095751">
    <property type="component" value="Unassembled WGS sequence"/>
</dbReference>
<evidence type="ECO:0000313" key="4">
    <source>
        <dbReference type="Proteomes" id="UP000095751"/>
    </source>
</evidence>
<proteinExistence type="predicted"/>
<feature type="transmembrane region" description="Helical" evidence="2">
    <location>
        <begin position="85"/>
        <end position="104"/>
    </location>
</feature>
<dbReference type="InParanoid" id="A0A1E7F7Z4"/>
<keyword evidence="4" id="KW-1185">Reference proteome</keyword>
<evidence type="ECO:0000313" key="3">
    <source>
        <dbReference type="EMBL" id="OEU14277.1"/>
    </source>
</evidence>
<protein>
    <submittedName>
        <fullName evidence="3">Uncharacterized protein</fullName>
    </submittedName>
</protein>
<dbReference type="KEGG" id="fcy:FRACYDRAFT_240812"/>